<organism evidence="1 2">
    <name type="scientific">Paenibacillus rhizosphaerae</name>
    <dbReference type="NCBI Taxonomy" id="297318"/>
    <lineage>
        <taxon>Bacteria</taxon>
        <taxon>Bacillati</taxon>
        <taxon>Bacillota</taxon>
        <taxon>Bacilli</taxon>
        <taxon>Bacillales</taxon>
        <taxon>Paenibacillaceae</taxon>
        <taxon>Paenibacillus</taxon>
    </lineage>
</organism>
<sequence>MTTPFMDGLQDTYRSTVWPGLVLTRKERHLLLEAPELLDCLGSSIHGGGMSRLQRVTNMYVDRTYDCSDPVRDTEEWLTAWGYPLETTAGLLTAVQLRHAAVHEEKNEQAAVFCCTTAGVSNAARAGSERRTFAAYTPGTINIMLAIDGQLTKAAMLNAVMTAVEAKAAALADLDVRDPDNGLIATGTTTDAVVLGVSQSAAYAGLHRYAGTATDLGAMVGRAVYSTVKEGLLAAWSERK</sequence>
<name>A0A1R1EJK8_9BACL</name>
<dbReference type="InterPro" id="IPR002808">
    <property type="entry name" value="AdoCbi_amidolase"/>
</dbReference>
<dbReference type="Proteomes" id="UP000187172">
    <property type="component" value="Unassembled WGS sequence"/>
</dbReference>
<protein>
    <recommendedName>
        <fullName evidence="3">Adenosylcobinamide amidohydrolase</fullName>
    </recommendedName>
</protein>
<evidence type="ECO:0000313" key="2">
    <source>
        <dbReference type="Proteomes" id="UP000187172"/>
    </source>
</evidence>
<reference evidence="1 2" key="1">
    <citation type="submission" date="2016-11" db="EMBL/GenBank/DDBJ databases">
        <title>Paenibacillus species isolates.</title>
        <authorList>
            <person name="Beno S.M."/>
        </authorList>
    </citation>
    <scope>NUCLEOTIDE SEQUENCE [LARGE SCALE GENOMIC DNA]</scope>
    <source>
        <strain evidence="1 2">FSL R5-0378</strain>
    </source>
</reference>
<accession>A0A1R1EJK8</accession>
<dbReference type="InterPro" id="IPR052209">
    <property type="entry name" value="CbiZ"/>
</dbReference>
<dbReference type="RefSeq" id="WP_076173423.1">
    <property type="nucleotide sequence ID" value="NZ_MRTP01000008.1"/>
</dbReference>
<dbReference type="PANTHER" id="PTHR35336">
    <property type="entry name" value="ADENOSYLCOBINAMIDE AMIDOHYDROLASE"/>
    <property type="match status" value="1"/>
</dbReference>
<evidence type="ECO:0000313" key="1">
    <source>
        <dbReference type="EMBL" id="OMF51997.1"/>
    </source>
</evidence>
<evidence type="ECO:0008006" key="3">
    <source>
        <dbReference type="Google" id="ProtNLM"/>
    </source>
</evidence>
<dbReference type="EMBL" id="MRTP01000008">
    <property type="protein sequence ID" value="OMF51997.1"/>
    <property type="molecule type" value="Genomic_DNA"/>
</dbReference>
<keyword evidence="2" id="KW-1185">Reference proteome</keyword>
<dbReference type="AlphaFoldDB" id="A0A1R1EJK8"/>
<comment type="caution">
    <text evidence="1">The sequence shown here is derived from an EMBL/GenBank/DDBJ whole genome shotgun (WGS) entry which is preliminary data.</text>
</comment>
<dbReference type="PANTHER" id="PTHR35336:SF5">
    <property type="entry name" value="ADENOSYLCOBINAMIDE AMIDOHYDROLASE"/>
    <property type="match status" value="1"/>
</dbReference>
<dbReference type="STRING" id="297318.BK138_24550"/>
<gene>
    <name evidence="1" type="ORF">BK138_24550</name>
</gene>
<dbReference type="Pfam" id="PF01955">
    <property type="entry name" value="CbiZ"/>
    <property type="match status" value="1"/>
</dbReference>
<proteinExistence type="predicted"/>